<protein>
    <submittedName>
        <fullName evidence="2">Uncharacterized protein</fullName>
    </submittedName>
</protein>
<feature type="non-terminal residue" evidence="2">
    <location>
        <position position="492"/>
    </location>
</feature>
<organism evidence="2">
    <name type="scientific">marine sediment metagenome</name>
    <dbReference type="NCBI Taxonomy" id="412755"/>
    <lineage>
        <taxon>unclassified sequences</taxon>
        <taxon>metagenomes</taxon>
        <taxon>ecological metagenomes</taxon>
    </lineage>
</organism>
<keyword evidence="1" id="KW-1133">Transmembrane helix</keyword>
<gene>
    <name evidence="2" type="ORF">LCGC14_1994280</name>
</gene>
<reference evidence="2" key="1">
    <citation type="journal article" date="2015" name="Nature">
        <title>Complex archaea that bridge the gap between prokaryotes and eukaryotes.</title>
        <authorList>
            <person name="Spang A."/>
            <person name="Saw J.H."/>
            <person name="Jorgensen S.L."/>
            <person name="Zaremba-Niedzwiedzka K."/>
            <person name="Martijn J."/>
            <person name="Lind A.E."/>
            <person name="van Eijk R."/>
            <person name="Schleper C."/>
            <person name="Guy L."/>
            <person name="Ettema T.J."/>
        </authorList>
    </citation>
    <scope>NUCLEOTIDE SEQUENCE</scope>
</reference>
<evidence type="ECO:0000256" key="1">
    <source>
        <dbReference type="SAM" id="Phobius"/>
    </source>
</evidence>
<proteinExistence type="predicted"/>
<name>A0A0F9I2B6_9ZZZZ</name>
<keyword evidence="1" id="KW-0812">Transmembrane</keyword>
<dbReference type="EMBL" id="LAZR01022547">
    <property type="protein sequence ID" value="KKL81487.1"/>
    <property type="molecule type" value="Genomic_DNA"/>
</dbReference>
<dbReference type="AlphaFoldDB" id="A0A0F9I2B6"/>
<accession>A0A0F9I2B6</accession>
<comment type="caution">
    <text evidence="2">The sequence shown here is derived from an EMBL/GenBank/DDBJ whole genome shotgun (WGS) entry which is preliminary data.</text>
</comment>
<feature type="transmembrane region" description="Helical" evidence="1">
    <location>
        <begin position="473"/>
        <end position="491"/>
    </location>
</feature>
<sequence length="492" mass="55703">MKLPNVTTYAAAGARTVMVLGVLLTALLILEVTIVQLVMVFGPRSDAPVAPDETRLTKAQRKQRRINRSRKEFLPDGTVHLIHTNKARGGLSDERTVLKIYDAQDKLLWSGHPKDQPYEYITWAEQLDPYGWSQVARLVDEMQWTGAVFSRAMIVPVVGSVSAIVERWRYDPSAGRFVGYDSKGRTIGYAGAGGVVAEEEEVQPFGPLVGMTAWTPPDSASPVLLLQTEHRVYQVSFEARSVEVLFDLPGRRITRVWMTPPWRGGGKPTDRPCIFAVTEDRTWSVLLARPTERLTVVAPGGASRDSVTFAATKGGTFLKRRGNDRGPFQAFPGDRRQQQQWLEKWQTTPFKQWVQCRQIDAQGNWKLIGSYEWTYHPRRTETRRDRRGEAALKAKEYVTLLSPPVSDLAWRWYWRYRYRGGLVGPRPRMTVRETALVRATYELKPAHVLWSWVLAALMLLGALWHALPRRVSWIGLVGWMALIGLFGPAGLL</sequence>
<feature type="transmembrane region" description="Helical" evidence="1">
    <location>
        <begin position="12"/>
        <end position="35"/>
    </location>
</feature>
<feature type="transmembrane region" description="Helical" evidence="1">
    <location>
        <begin position="448"/>
        <end position="467"/>
    </location>
</feature>
<evidence type="ECO:0000313" key="2">
    <source>
        <dbReference type="EMBL" id="KKL81487.1"/>
    </source>
</evidence>
<keyword evidence="1" id="KW-0472">Membrane</keyword>